<evidence type="ECO:0000313" key="3">
    <source>
        <dbReference type="Proteomes" id="UP000019335"/>
    </source>
</evidence>
<organism evidence="2 3">
    <name type="scientific">Nannochloropsis gaditana</name>
    <dbReference type="NCBI Taxonomy" id="72520"/>
    <lineage>
        <taxon>Eukaryota</taxon>
        <taxon>Sar</taxon>
        <taxon>Stramenopiles</taxon>
        <taxon>Ochrophyta</taxon>
        <taxon>Eustigmatophyceae</taxon>
        <taxon>Eustigmatales</taxon>
        <taxon>Monodopsidaceae</taxon>
        <taxon>Nannochloropsis</taxon>
    </lineage>
</organism>
<comment type="caution">
    <text evidence="2">The sequence shown here is derived from an EMBL/GenBank/DDBJ whole genome shotgun (WGS) entry which is preliminary data.</text>
</comment>
<accession>W7TA95</accession>
<dbReference type="AlphaFoldDB" id="W7TA95"/>
<name>W7TA95_9STRA</name>
<dbReference type="OrthoDB" id="43861at2759"/>
<sequence length="158" mass="16999">MYATAHTEPNFGDQSHAFGVIMFPGRRSFLLVLLMVGLIGTATLAFLLRTGPPSRSCSALDAERRSEMATRRVGVQQIAFSLLTPFVLTAGADVAAAVDPARVGTKKDPAYEKCLSSCIYFCLKPKGAETRTRSDCLPDCKAKCAQTDAQKLLGVPKK</sequence>
<proteinExistence type="predicted"/>
<dbReference type="Proteomes" id="UP000019335">
    <property type="component" value="Chromosome 15"/>
</dbReference>
<dbReference type="EMBL" id="AZIL01001412">
    <property type="protein sequence ID" value="EWM23930.1"/>
    <property type="molecule type" value="Genomic_DNA"/>
</dbReference>
<gene>
    <name evidence="2" type="ORF">Naga_100082g13</name>
</gene>
<keyword evidence="1" id="KW-0472">Membrane</keyword>
<keyword evidence="1" id="KW-1133">Transmembrane helix</keyword>
<protein>
    <recommendedName>
        <fullName evidence="4">Transmembrane protein</fullName>
    </recommendedName>
</protein>
<keyword evidence="3" id="KW-1185">Reference proteome</keyword>
<evidence type="ECO:0000313" key="2">
    <source>
        <dbReference type="EMBL" id="EWM23930.1"/>
    </source>
</evidence>
<keyword evidence="1" id="KW-0812">Transmembrane</keyword>
<evidence type="ECO:0000256" key="1">
    <source>
        <dbReference type="SAM" id="Phobius"/>
    </source>
</evidence>
<reference evidence="2 3" key="1">
    <citation type="journal article" date="2014" name="Mol. Plant">
        <title>Chromosome Scale Genome Assembly and Transcriptome Profiling of Nannochloropsis gaditana in Nitrogen Depletion.</title>
        <authorList>
            <person name="Corteggiani Carpinelli E."/>
            <person name="Telatin A."/>
            <person name="Vitulo N."/>
            <person name="Forcato C."/>
            <person name="D'Angelo M."/>
            <person name="Schiavon R."/>
            <person name="Vezzi A."/>
            <person name="Giacometti G.M."/>
            <person name="Morosinotto T."/>
            <person name="Valle G."/>
        </authorList>
    </citation>
    <scope>NUCLEOTIDE SEQUENCE [LARGE SCALE GENOMIC DNA]</scope>
    <source>
        <strain evidence="2 3">B-31</strain>
    </source>
</reference>
<feature type="transmembrane region" description="Helical" evidence="1">
    <location>
        <begin position="28"/>
        <end position="48"/>
    </location>
</feature>
<evidence type="ECO:0008006" key="4">
    <source>
        <dbReference type="Google" id="ProtNLM"/>
    </source>
</evidence>